<dbReference type="Proteomes" id="UP000495940">
    <property type="component" value="Chromosome"/>
</dbReference>
<dbReference type="GO" id="GO:0008170">
    <property type="term" value="F:N-methyltransferase activity"/>
    <property type="evidence" value="ECO:0007669"/>
    <property type="project" value="InterPro"/>
</dbReference>
<accession>A0A6G5RKA1</accession>
<keyword evidence="3" id="KW-0808">Transferase</keyword>
<evidence type="ECO:0000256" key="4">
    <source>
        <dbReference type="ARBA" id="ARBA00022691"/>
    </source>
</evidence>
<dbReference type="KEGG" id="shaw:CEB94_29370"/>
<dbReference type="GO" id="GO:0032259">
    <property type="term" value="P:methylation"/>
    <property type="evidence" value="ECO:0007669"/>
    <property type="project" value="UniProtKB-KW"/>
</dbReference>
<evidence type="ECO:0000256" key="1">
    <source>
        <dbReference type="ARBA" id="ARBA00011900"/>
    </source>
</evidence>
<proteinExistence type="predicted"/>
<dbReference type="EC" id="2.1.1.72" evidence="1"/>
<evidence type="ECO:0000256" key="3">
    <source>
        <dbReference type="ARBA" id="ARBA00022679"/>
    </source>
</evidence>
<keyword evidence="4" id="KW-0949">S-adenosyl-L-methionine</keyword>
<dbReference type="GO" id="GO:0009307">
    <property type="term" value="P:DNA restriction-modification system"/>
    <property type="evidence" value="ECO:0007669"/>
    <property type="project" value="UniProtKB-KW"/>
</dbReference>
<dbReference type="GO" id="GO:0003677">
    <property type="term" value="F:DNA binding"/>
    <property type="evidence" value="ECO:0007669"/>
    <property type="project" value="InterPro"/>
</dbReference>
<dbReference type="PROSITE" id="PS00092">
    <property type="entry name" value="N6_MTASE"/>
    <property type="match status" value="1"/>
</dbReference>
<evidence type="ECO:0000256" key="5">
    <source>
        <dbReference type="ARBA" id="ARBA00022747"/>
    </source>
</evidence>
<evidence type="ECO:0000256" key="2">
    <source>
        <dbReference type="ARBA" id="ARBA00022603"/>
    </source>
</evidence>
<dbReference type="REBASE" id="305940">
    <property type="entry name" value="M.Sha12236ORF29370P"/>
</dbReference>
<evidence type="ECO:0000259" key="8">
    <source>
        <dbReference type="Pfam" id="PF12161"/>
    </source>
</evidence>
<dbReference type="InterPro" id="IPR029063">
    <property type="entry name" value="SAM-dependent_MTases_sf"/>
</dbReference>
<evidence type="ECO:0000313" key="10">
    <source>
        <dbReference type="Proteomes" id="UP000495940"/>
    </source>
</evidence>
<dbReference type="CDD" id="cd02440">
    <property type="entry name" value="AdoMet_MTases"/>
    <property type="match status" value="1"/>
</dbReference>
<keyword evidence="5" id="KW-0680">Restriction system</keyword>
<feature type="domain" description="DNA methylase adenine-specific" evidence="7">
    <location>
        <begin position="154"/>
        <end position="458"/>
    </location>
</feature>
<feature type="domain" description="N6 adenine-specific DNA methyltransferase N-terminal" evidence="8">
    <location>
        <begin position="12"/>
        <end position="139"/>
    </location>
</feature>
<dbReference type="GO" id="GO:0009007">
    <property type="term" value="F:site-specific DNA-methyltransferase (adenine-specific) activity"/>
    <property type="evidence" value="ECO:0007669"/>
    <property type="project" value="UniProtKB-EC"/>
</dbReference>
<keyword evidence="2" id="KW-0489">Methyltransferase</keyword>
<dbReference type="EMBL" id="CP021978">
    <property type="protein sequence ID" value="QCD58503.1"/>
    <property type="molecule type" value="Genomic_DNA"/>
</dbReference>
<dbReference type="InterPro" id="IPR022749">
    <property type="entry name" value="D12N6_MeTrfase_N"/>
</dbReference>
<dbReference type="Pfam" id="PF02384">
    <property type="entry name" value="N6_Mtase"/>
    <property type="match status" value="1"/>
</dbReference>
<dbReference type="Pfam" id="PF12161">
    <property type="entry name" value="HsdM_N"/>
    <property type="match status" value="1"/>
</dbReference>
<name>A0A6G5RKA1_9ACTN</name>
<dbReference type="InterPro" id="IPR051537">
    <property type="entry name" value="DNA_Adenine_Mtase"/>
</dbReference>
<dbReference type="PRINTS" id="PR00507">
    <property type="entry name" value="N12N6MTFRASE"/>
</dbReference>
<dbReference type="InterPro" id="IPR003356">
    <property type="entry name" value="DNA_methylase_A-5"/>
</dbReference>
<evidence type="ECO:0000256" key="6">
    <source>
        <dbReference type="ARBA" id="ARBA00047942"/>
    </source>
</evidence>
<organism evidence="9 10">
    <name type="scientific">Streptomyces hawaiiensis</name>
    <dbReference type="NCBI Taxonomy" id="67305"/>
    <lineage>
        <taxon>Bacteria</taxon>
        <taxon>Bacillati</taxon>
        <taxon>Actinomycetota</taxon>
        <taxon>Actinomycetes</taxon>
        <taxon>Kitasatosporales</taxon>
        <taxon>Streptomycetaceae</taxon>
        <taxon>Streptomyces</taxon>
    </lineage>
</organism>
<dbReference type="InterPro" id="IPR002052">
    <property type="entry name" value="DNA_methylase_N6_adenine_CS"/>
</dbReference>
<dbReference type="Gene3D" id="3.40.50.150">
    <property type="entry name" value="Vaccinia Virus protein VP39"/>
    <property type="match status" value="1"/>
</dbReference>
<evidence type="ECO:0000259" key="7">
    <source>
        <dbReference type="Pfam" id="PF02384"/>
    </source>
</evidence>
<gene>
    <name evidence="9" type="ORF">CEB94_29370</name>
</gene>
<dbReference type="PANTHER" id="PTHR42933">
    <property type="entry name" value="SLR6095 PROTEIN"/>
    <property type="match status" value="1"/>
</dbReference>
<evidence type="ECO:0000313" key="9">
    <source>
        <dbReference type="EMBL" id="QCD58503.1"/>
    </source>
</evidence>
<protein>
    <recommendedName>
        <fullName evidence="1">site-specific DNA-methyltransferase (adenine-specific)</fullName>
        <ecNumber evidence="1">2.1.1.72</ecNumber>
    </recommendedName>
</protein>
<reference evidence="9 10" key="1">
    <citation type="submission" date="2017-06" db="EMBL/GenBank/DDBJ databases">
        <title>Complete Genome Sequence of Streptomyces hawaiiensis NRRL 15010 and insights into acyldepsipeptides biosynthesis.</title>
        <authorList>
            <person name="Mariita R.M."/>
            <person name="Sello J.K."/>
        </authorList>
    </citation>
    <scope>NUCLEOTIDE SEQUENCE [LARGE SCALE GENOMIC DNA]</scope>
    <source>
        <strain evidence="9 10">ATCC 12236</strain>
    </source>
</reference>
<comment type="catalytic activity">
    <reaction evidence="6">
        <text>a 2'-deoxyadenosine in DNA + S-adenosyl-L-methionine = an N(6)-methyl-2'-deoxyadenosine in DNA + S-adenosyl-L-homocysteine + H(+)</text>
        <dbReference type="Rhea" id="RHEA:15197"/>
        <dbReference type="Rhea" id="RHEA-COMP:12418"/>
        <dbReference type="Rhea" id="RHEA-COMP:12419"/>
        <dbReference type="ChEBI" id="CHEBI:15378"/>
        <dbReference type="ChEBI" id="CHEBI:57856"/>
        <dbReference type="ChEBI" id="CHEBI:59789"/>
        <dbReference type="ChEBI" id="CHEBI:90615"/>
        <dbReference type="ChEBI" id="CHEBI:90616"/>
        <dbReference type="EC" id="2.1.1.72"/>
    </reaction>
</comment>
<keyword evidence="10" id="KW-1185">Reference proteome</keyword>
<dbReference type="AlphaFoldDB" id="A0A6G5RKA1"/>
<dbReference type="PANTHER" id="PTHR42933:SF3">
    <property type="entry name" value="TYPE I RESTRICTION ENZYME MJAVIII METHYLASE SUBUNIT"/>
    <property type="match status" value="1"/>
</dbReference>
<dbReference type="SUPFAM" id="SSF53335">
    <property type="entry name" value="S-adenosyl-L-methionine-dependent methyltransferases"/>
    <property type="match status" value="1"/>
</dbReference>
<sequence length="1096" mass="122014">MNDGVQHLTGLVWSVADLLRGDYKQSDYGKVILPFTVLRRLECVLEPTRDKVADLSDQYEDSEIVPKGLLQRASGHVFYNTSHLTLRGIASDPENTAKNLQLYVRAFSDEARGILDRFDFDGQTRRLDGAGLLQHVTGKFADLDLRPDVVPDHRMSIVFEELIRRFAEHSNETAGEHFTPRDAIRLTVNLLVSPDSDIVTAPGAVRTVMDPACGTGGMLSAVEDHIKELNPDATVDAYGQELNPESWAICQSDFLIKGKSPGNIAFGDSLTDDGHAQRKFDYLLANPPYGIEWKKAKEEVEREHQHLGASGRFGAGLPRINDGSLLFLQHMISKMKPVDVNGEGGSRVAIIFNGSPLSNGAAGSGESEIRRWILENDWLEGIVALPEQLFYNTGVFTYLWIITNRKTSDRKGRVVLLDARDEWQKMRKSMGDKRREVGNEHVRAITELYEQALEVAQDPKSPRHAKVKVLHNEYFGYQQVTVEQPLKLRFEANDETLTALAAAKPVQRLEKSEQFVAAVRTLRGSSWDTQPQALTAMKRVVAVAGLSWPTGGPFAKAVRDAIGVRDPRGEIQRVRGVVEADAKLREYKRIPLGADVDDYLAHEIKPKIPDAWIDPAKTKTGYQIRPELFFVARLKATFEPLEEFCRLVTERVGPQNSETEESPEDANSYLKEKLRYLRAQDLHVVDSALEIPSPPEGITALTPCAGGDIVGRSGSWRLLPQLFGQAVTSLIVLRPQDPGTGRALCEWLNSPAATKQLPAGSDLMMLPVPVDVVRAEEFDDLLENVQSARHRLRAATSDLLPNVFSGADSNIQELRRTIQAADAEALLIGGLTQALEDPVSRAEWSYPFHVAALARRYRISSIAPSTHPAERMDSLLKLGEGIARTLGIIALAELAQADKEEFLKTLRQKFRSGATFGTWTTILGWRAAPGAILDPDARGDAHLLLRGIKEFRNSGSAHAHGVREMHEIGDAADELEHLVLRTLRSVSWLATTHWDWVERCEYLDTASFNLVKQRLRGSHPAWEPLEESSQRPLRPKRIYIGNGPTKAPLDLWPLASVDVCSDCKTRELFLVDKVEQGVLTLKSLRDHPKEITYPDL</sequence>